<protein>
    <submittedName>
        <fullName evidence="1">Uncharacterized protein</fullName>
    </submittedName>
</protein>
<dbReference type="InParanoid" id="K3YNK6"/>
<dbReference type="HOGENOM" id="CLU_3017868_0_0_1"/>
<dbReference type="EnsemblPlants" id="KQL01427">
    <property type="protein sequence ID" value="KQL01427"/>
    <property type="gene ID" value="SETIT_015848mg"/>
</dbReference>
<evidence type="ECO:0000313" key="1">
    <source>
        <dbReference type="EnsemblPlants" id="KQL01427"/>
    </source>
</evidence>
<dbReference type="Proteomes" id="UP000004995">
    <property type="component" value="Unassembled WGS sequence"/>
</dbReference>
<sequence>MTNSELELRLLVVTEVCPAAVKTYFPLTVSMFNQHATNVCPSVIFFLMHAEHSQDE</sequence>
<reference evidence="1" key="2">
    <citation type="submission" date="2018-08" db="UniProtKB">
        <authorList>
            <consortium name="EnsemblPlants"/>
        </authorList>
    </citation>
    <scope>IDENTIFICATION</scope>
    <source>
        <strain evidence="1">Yugu1</strain>
    </source>
</reference>
<reference evidence="2" key="1">
    <citation type="journal article" date="2012" name="Nat. Biotechnol.">
        <title>Reference genome sequence of the model plant Setaria.</title>
        <authorList>
            <person name="Bennetzen J.L."/>
            <person name="Schmutz J."/>
            <person name="Wang H."/>
            <person name="Percifield R."/>
            <person name="Hawkins J."/>
            <person name="Pontaroli A.C."/>
            <person name="Estep M."/>
            <person name="Feng L."/>
            <person name="Vaughn J.N."/>
            <person name="Grimwood J."/>
            <person name="Jenkins J."/>
            <person name="Barry K."/>
            <person name="Lindquist E."/>
            <person name="Hellsten U."/>
            <person name="Deshpande S."/>
            <person name="Wang X."/>
            <person name="Wu X."/>
            <person name="Mitros T."/>
            <person name="Triplett J."/>
            <person name="Yang X."/>
            <person name="Ye C.Y."/>
            <person name="Mauro-Herrera M."/>
            <person name="Wang L."/>
            <person name="Li P."/>
            <person name="Sharma M."/>
            <person name="Sharma R."/>
            <person name="Ronald P.C."/>
            <person name="Panaud O."/>
            <person name="Kellogg E.A."/>
            <person name="Brutnell T.P."/>
            <person name="Doust A.N."/>
            <person name="Tuskan G.A."/>
            <person name="Rokhsar D."/>
            <person name="Devos K.M."/>
        </authorList>
    </citation>
    <scope>NUCLEOTIDE SEQUENCE [LARGE SCALE GENOMIC DNA]</scope>
    <source>
        <strain evidence="2">cv. Yugu1</strain>
    </source>
</reference>
<proteinExistence type="predicted"/>
<name>K3YNK6_SETIT</name>
<accession>K3YNK6</accession>
<dbReference type="AlphaFoldDB" id="K3YNK6"/>
<organism evidence="1 2">
    <name type="scientific">Setaria italica</name>
    <name type="common">Foxtail millet</name>
    <name type="synonym">Panicum italicum</name>
    <dbReference type="NCBI Taxonomy" id="4555"/>
    <lineage>
        <taxon>Eukaryota</taxon>
        <taxon>Viridiplantae</taxon>
        <taxon>Streptophyta</taxon>
        <taxon>Embryophyta</taxon>
        <taxon>Tracheophyta</taxon>
        <taxon>Spermatophyta</taxon>
        <taxon>Magnoliopsida</taxon>
        <taxon>Liliopsida</taxon>
        <taxon>Poales</taxon>
        <taxon>Poaceae</taxon>
        <taxon>PACMAD clade</taxon>
        <taxon>Panicoideae</taxon>
        <taxon>Panicodae</taxon>
        <taxon>Paniceae</taxon>
        <taxon>Cenchrinae</taxon>
        <taxon>Setaria</taxon>
    </lineage>
</organism>
<dbReference type="Gramene" id="KQL01427">
    <property type="protein sequence ID" value="KQL01427"/>
    <property type="gene ID" value="SETIT_015848mg"/>
</dbReference>
<dbReference type="EMBL" id="AGNK02003737">
    <property type="status" value="NOT_ANNOTATED_CDS"/>
    <property type="molecule type" value="Genomic_DNA"/>
</dbReference>
<evidence type="ECO:0000313" key="2">
    <source>
        <dbReference type="Proteomes" id="UP000004995"/>
    </source>
</evidence>
<keyword evidence="2" id="KW-1185">Reference proteome</keyword>